<organism evidence="14 15">
    <name type="scientific">Methylobacterium marchantiae</name>
    <dbReference type="NCBI Taxonomy" id="600331"/>
    <lineage>
        <taxon>Bacteria</taxon>
        <taxon>Pseudomonadati</taxon>
        <taxon>Pseudomonadota</taxon>
        <taxon>Alphaproteobacteria</taxon>
        <taxon>Hyphomicrobiales</taxon>
        <taxon>Methylobacteriaceae</taxon>
        <taxon>Methylobacterium</taxon>
    </lineage>
</organism>
<dbReference type="EC" id="3.5.4.5" evidence="4 12"/>
<dbReference type="Gene3D" id="3.40.140.10">
    <property type="entry name" value="Cytidine Deaminase, domain 2"/>
    <property type="match status" value="1"/>
</dbReference>
<reference evidence="15" key="1">
    <citation type="journal article" date="2019" name="Int. J. Syst. Evol. Microbiol.">
        <title>The Global Catalogue of Microorganisms (GCM) 10K type strain sequencing project: providing services to taxonomists for standard genome sequencing and annotation.</title>
        <authorList>
            <consortium name="The Broad Institute Genomics Platform"/>
            <consortium name="The Broad Institute Genome Sequencing Center for Infectious Disease"/>
            <person name="Wu L."/>
            <person name="Ma J."/>
        </authorList>
    </citation>
    <scope>NUCLEOTIDE SEQUENCE [LARGE SCALE GENOMIC DNA]</scope>
    <source>
        <strain evidence="15">CCUG 56108</strain>
    </source>
</reference>
<dbReference type="InterPro" id="IPR002125">
    <property type="entry name" value="CMP_dCMP_dom"/>
</dbReference>
<keyword evidence="6 12" id="KW-0479">Metal-binding</keyword>
<keyword evidence="15" id="KW-1185">Reference proteome</keyword>
<keyword evidence="7 12" id="KW-0378">Hydrolase</keyword>
<evidence type="ECO:0000256" key="3">
    <source>
        <dbReference type="ARBA" id="ARBA00006576"/>
    </source>
</evidence>
<dbReference type="PANTHER" id="PTHR11644:SF2">
    <property type="entry name" value="CYTIDINE DEAMINASE"/>
    <property type="match status" value="1"/>
</dbReference>
<dbReference type="RefSeq" id="WP_238207280.1">
    <property type="nucleotide sequence ID" value="NZ_JBHTND010000040.1"/>
</dbReference>
<evidence type="ECO:0000256" key="11">
    <source>
        <dbReference type="ARBA" id="ARBA00049558"/>
    </source>
</evidence>
<comment type="caution">
    <text evidence="14">The sequence shown here is derived from an EMBL/GenBank/DDBJ whole genome shotgun (WGS) entry which is preliminary data.</text>
</comment>
<evidence type="ECO:0000256" key="4">
    <source>
        <dbReference type="ARBA" id="ARBA00012783"/>
    </source>
</evidence>
<comment type="catalytic activity">
    <reaction evidence="10 12">
        <text>2'-deoxycytidine + H2O + H(+) = 2'-deoxyuridine + NH4(+)</text>
        <dbReference type="Rhea" id="RHEA:13433"/>
        <dbReference type="ChEBI" id="CHEBI:15377"/>
        <dbReference type="ChEBI" id="CHEBI:15378"/>
        <dbReference type="ChEBI" id="CHEBI:15698"/>
        <dbReference type="ChEBI" id="CHEBI:16450"/>
        <dbReference type="ChEBI" id="CHEBI:28938"/>
        <dbReference type="EC" id="3.5.4.5"/>
    </reaction>
</comment>
<evidence type="ECO:0000256" key="2">
    <source>
        <dbReference type="ARBA" id="ARBA00003949"/>
    </source>
</evidence>
<dbReference type="InterPro" id="IPR050202">
    <property type="entry name" value="Cyt/Deoxycyt_deaminase"/>
</dbReference>
<sequence>MTDTIGAELAALFEAAAAAMATAYAPYSHFPVGAALRDEHGRIHAGCNVENAAYPVGTCAEAGAIAAMIAGGGRAIGVILIIGEGQALVTPCGACRQRIREFADPATPIHIAGPDGIRRSFTLDALLPDSFGPDHLHGKNQHADA</sequence>
<dbReference type="InterPro" id="IPR006262">
    <property type="entry name" value="Cyt_deam_tetra"/>
</dbReference>
<keyword evidence="8 12" id="KW-0862">Zinc</keyword>
<dbReference type="InterPro" id="IPR016193">
    <property type="entry name" value="Cytidine_deaminase-like"/>
</dbReference>
<protein>
    <recommendedName>
        <fullName evidence="5 12">Cytidine deaminase</fullName>
        <ecNumber evidence="4 12">3.5.4.5</ecNumber>
    </recommendedName>
    <alternativeName>
        <fullName evidence="9 12">Cytidine aminohydrolase</fullName>
    </alternativeName>
</protein>
<dbReference type="CDD" id="cd01283">
    <property type="entry name" value="cytidine_deaminase"/>
    <property type="match status" value="1"/>
</dbReference>
<dbReference type="InterPro" id="IPR016192">
    <property type="entry name" value="APOBEC/CMP_deaminase_Zn-bd"/>
</dbReference>
<dbReference type="GO" id="GO:0004126">
    <property type="term" value="F:cytidine deaminase activity"/>
    <property type="evidence" value="ECO:0007669"/>
    <property type="project" value="UniProtKB-EC"/>
</dbReference>
<evidence type="ECO:0000256" key="6">
    <source>
        <dbReference type="ARBA" id="ARBA00022723"/>
    </source>
</evidence>
<dbReference type="EMBL" id="JBHTND010000040">
    <property type="protein sequence ID" value="MFD1303834.1"/>
    <property type="molecule type" value="Genomic_DNA"/>
</dbReference>
<evidence type="ECO:0000256" key="10">
    <source>
        <dbReference type="ARBA" id="ARBA00049252"/>
    </source>
</evidence>
<dbReference type="PROSITE" id="PS51747">
    <property type="entry name" value="CYT_DCMP_DEAMINASES_2"/>
    <property type="match status" value="1"/>
</dbReference>
<proteinExistence type="inferred from homology"/>
<feature type="domain" description="CMP/dCMP-type deaminase" evidence="13">
    <location>
        <begin position="7"/>
        <end position="134"/>
    </location>
</feature>
<comment type="function">
    <text evidence="2 12">This enzyme scavenges exogenous and endogenous cytidine and 2'-deoxycytidine for UMP synthesis.</text>
</comment>
<evidence type="ECO:0000313" key="14">
    <source>
        <dbReference type="EMBL" id="MFD1303834.1"/>
    </source>
</evidence>
<evidence type="ECO:0000256" key="12">
    <source>
        <dbReference type="RuleBase" id="RU364006"/>
    </source>
</evidence>
<gene>
    <name evidence="14" type="ORF">ACFQ4G_19900</name>
</gene>
<dbReference type="SUPFAM" id="SSF53927">
    <property type="entry name" value="Cytidine deaminase-like"/>
    <property type="match status" value="1"/>
</dbReference>
<dbReference type="NCBIfam" id="NF004064">
    <property type="entry name" value="PRK05578.1"/>
    <property type="match status" value="1"/>
</dbReference>
<evidence type="ECO:0000259" key="13">
    <source>
        <dbReference type="PROSITE" id="PS51747"/>
    </source>
</evidence>
<accession>A0ABW3X587</accession>
<dbReference type="PROSITE" id="PS00903">
    <property type="entry name" value="CYT_DCMP_DEAMINASES_1"/>
    <property type="match status" value="1"/>
</dbReference>
<evidence type="ECO:0000256" key="8">
    <source>
        <dbReference type="ARBA" id="ARBA00022833"/>
    </source>
</evidence>
<name>A0ABW3X587_9HYPH</name>
<evidence type="ECO:0000256" key="9">
    <source>
        <dbReference type="ARBA" id="ARBA00032005"/>
    </source>
</evidence>
<evidence type="ECO:0000256" key="7">
    <source>
        <dbReference type="ARBA" id="ARBA00022801"/>
    </source>
</evidence>
<comment type="similarity">
    <text evidence="3 12">Belongs to the cytidine and deoxycytidylate deaminase family.</text>
</comment>
<dbReference type="Proteomes" id="UP001597176">
    <property type="component" value="Unassembled WGS sequence"/>
</dbReference>
<comment type="catalytic activity">
    <reaction evidence="11 12">
        <text>cytidine + H2O + H(+) = uridine + NH4(+)</text>
        <dbReference type="Rhea" id="RHEA:16069"/>
        <dbReference type="ChEBI" id="CHEBI:15377"/>
        <dbReference type="ChEBI" id="CHEBI:15378"/>
        <dbReference type="ChEBI" id="CHEBI:16704"/>
        <dbReference type="ChEBI" id="CHEBI:17562"/>
        <dbReference type="ChEBI" id="CHEBI:28938"/>
        <dbReference type="EC" id="3.5.4.5"/>
    </reaction>
</comment>
<dbReference type="NCBIfam" id="TIGR01354">
    <property type="entry name" value="cyt_deam_tetra"/>
    <property type="match status" value="1"/>
</dbReference>
<evidence type="ECO:0000256" key="1">
    <source>
        <dbReference type="ARBA" id="ARBA00001947"/>
    </source>
</evidence>
<dbReference type="PANTHER" id="PTHR11644">
    <property type="entry name" value="CYTIDINE DEAMINASE"/>
    <property type="match status" value="1"/>
</dbReference>
<comment type="cofactor">
    <cofactor evidence="1 12">
        <name>Zn(2+)</name>
        <dbReference type="ChEBI" id="CHEBI:29105"/>
    </cofactor>
</comment>
<evidence type="ECO:0000256" key="5">
    <source>
        <dbReference type="ARBA" id="ARBA00018266"/>
    </source>
</evidence>
<evidence type="ECO:0000313" key="15">
    <source>
        <dbReference type="Proteomes" id="UP001597176"/>
    </source>
</evidence>
<dbReference type="Pfam" id="PF00383">
    <property type="entry name" value="dCMP_cyt_deam_1"/>
    <property type="match status" value="1"/>
</dbReference>